<feature type="region of interest" description="Disordered" evidence="1">
    <location>
        <begin position="105"/>
        <end position="129"/>
    </location>
</feature>
<proteinExistence type="predicted"/>
<protein>
    <submittedName>
        <fullName evidence="2">Uncharacterized protein</fullName>
    </submittedName>
</protein>
<dbReference type="AlphaFoldDB" id="A0AAP0DZ61"/>
<feature type="region of interest" description="Disordered" evidence="1">
    <location>
        <begin position="46"/>
        <end position="71"/>
    </location>
</feature>
<dbReference type="Proteomes" id="UP001408789">
    <property type="component" value="Unassembled WGS sequence"/>
</dbReference>
<keyword evidence="3" id="KW-1185">Reference proteome</keyword>
<reference evidence="2 3" key="1">
    <citation type="submission" date="2024-04" db="EMBL/GenBank/DDBJ databases">
        <title>The reference genome of an endangered Asteraceae, Deinandra increscens subsp. villosa, native to the Central Coast of California.</title>
        <authorList>
            <person name="Guilliams M."/>
            <person name="Hasenstab-Lehman K."/>
            <person name="Meyer R."/>
            <person name="Mcevoy S."/>
        </authorList>
    </citation>
    <scope>NUCLEOTIDE SEQUENCE [LARGE SCALE GENOMIC DNA]</scope>
    <source>
        <tissue evidence="2">Leaf</tissue>
    </source>
</reference>
<accession>A0AAP0DZ61</accession>
<evidence type="ECO:0000256" key="1">
    <source>
        <dbReference type="SAM" id="MobiDB-lite"/>
    </source>
</evidence>
<gene>
    <name evidence="2" type="ORF">SSX86_001512</name>
</gene>
<dbReference type="EMBL" id="JBCNJP010000003">
    <property type="protein sequence ID" value="KAK9079839.1"/>
    <property type="molecule type" value="Genomic_DNA"/>
</dbReference>
<evidence type="ECO:0000313" key="3">
    <source>
        <dbReference type="Proteomes" id="UP001408789"/>
    </source>
</evidence>
<evidence type="ECO:0000313" key="2">
    <source>
        <dbReference type="EMBL" id="KAK9079839.1"/>
    </source>
</evidence>
<comment type="caution">
    <text evidence="2">The sequence shown here is derived from an EMBL/GenBank/DDBJ whole genome shotgun (WGS) entry which is preliminary data.</text>
</comment>
<feature type="compositionally biased region" description="Polar residues" evidence="1">
    <location>
        <begin position="105"/>
        <end position="118"/>
    </location>
</feature>
<name>A0AAP0DZ61_9ASTR</name>
<sequence>MDIVSVTGGPNWSLCVSQIPIPQDFNEAPNTGTYVLQSPVVNQNLPPIPDTGADLSSTPKASTPDVDNNMPESPIAAVPITAVPMIEKVTEVAAIMDSKRINAARHTSVSDLSSTPKASTPDVDNNMPESPIAAVPITAVPMIEKVTEVAAIMDSKRINAARHTSVSDVSMSTCLHSAVQLGAPFSMEETKILNLLFNPQKNTM</sequence>
<organism evidence="2 3">
    <name type="scientific">Deinandra increscens subsp. villosa</name>
    <dbReference type="NCBI Taxonomy" id="3103831"/>
    <lineage>
        <taxon>Eukaryota</taxon>
        <taxon>Viridiplantae</taxon>
        <taxon>Streptophyta</taxon>
        <taxon>Embryophyta</taxon>
        <taxon>Tracheophyta</taxon>
        <taxon>Spermatophyta</taxon>
        <taxon>Magnoliopsida</taxon>
        <taxon>eudicotyledons</taxon>
        <taxon>Gunneridae</taxon>
        <taxon>Pentapetalae</taxon>
        <taxon>asterids</taxon>
        <taxon>campanulids</taxon>
        <taxon>Asterales</taxon>
        <taxon>Asteraceae</taxon>
        <taxon>Asteroideae</taxon>
        <taxon>Heliantheae alliance</taxon>
        <taxon>Madieae</taxon>
        <taxon>Madiinae</taxon>
        <taxon>Deinandra</taxon>
    </lineage>
</organism>